<feature type="compositionally biased region" description="Basic and acidic residues" evidence="2">
    <location>
        <begin position="607"/>
        <end position="621"/>
    </location>
</feature>
<feature type="region of interest" description="Disordered" evidence="2">
    <location>
        <begin position="341"/>
        <end position="394"/>
    </location>
</feature>
<dbReference type="InterPro" id="IPR043128">
    <property type="entry name" value="Rev_trsase/Diguanyl_cyclase"/>
</dbReference>
<dbReference type="InterPro" id="IPR036397">
    <property type="entry name" value="RNaseH_sf"/>
</dbReference>
<dbReference type="SUPFAM" id="SSF56672">
    <property type="entry name" value="DNA/RNA polymerases"/>
    <property type="match status" value="1"/>
</dbReference>
<feature type="compositionally biased region" description="Basic and acidic residues" evidence="2">
    <location>
        <begin position="380"/>
        <end position="389"/>
    </location>
</feature>
<dbReference type="Pfam" id="PF02023">
    <property type="entry name" value="SCAN"/>
    <property type="match status" value="1"/>
</dbReference>
<dbReference type="InterPro" id="IPR043502">
    <property type="entry name" value="DNA/RNA_pol_sf"/>
</dbReference>
<feature type="region of interest" description="Disordered" evidence="2">
    <location>
        <begin position="95"/>
        <end position="138"/>
    </location>
</feature>
<dbReference type="InterPro" id="IPR012337">
    <property type="entry name" value="RNaseH-like_sf"/>
</dbReference>
<evidence type="ECO:0000256" key="1">
    <source>
        <dbReference type="ARBA" id="ARBA00023268"/>
    </source>
</evidence>
<feature type="domain" description="Reverse transcriptase" evidence="3">
    <location>
        <begin position="1179"/>
        <end position="1356"/>
    </location>
</feature>
<dbReference type="Pfam" id="PF17919">
    <property type="entry name" value="RT_RNaseH_2"/>
    <property type="match status" value="1"/>
</dbReference>
<dbReference type="InterPro" id="IPR000477">
    <property type="entry name" value="RT_dom"/>
</dbReference>
<keyword evidence="6" id="KW-1185">Reference proteome</keyword>
<dbReference type="Gene3D" id="3.30.70.270">
    <property type="match status" value="2"/>
</dbReference>
<dbReference type="Pfam" id="PF00078">
    <property type="entry name" value="RVT_1"/>
    <property type="match status" value="1"/>
</dbReference>
<accession>A0A9Q1HLZ8</accession>
<dbReference type="Pfam" id="PF00665">
    <property type="entry name" value="rve"/>
    <property type="match status" value="1"/>
</dbReference>
<feature type="compositionally biased region" description="Basic and acidic residues" evidence="2">
    <location>
        <begin position="674"/>
        <end position="690"/>
    </location>
</feature>
<dbReference type="OrthoDB" id="10064731at2759"/>
<feature type="compositionally biased region" description="Low complexity" evidence="2">
    <location>
        <begin position="356"/>
        <end position="378"/>
    </location>
</feature>
<dbReference type="PROSITE" id="PS50890">
    <property type="entry name" value="PUA"/>
    <property type="match status" value="1"/>
</dbReference>
<feature type="region of interest" description="Disordered" evidence="2">
    <location>
        <begin position="607"/>
        <end position="690"/>
    </location>
</feature>
<dbReference type="FunFam" id="1.10.340.70:FF:000001">
    <property type="entry name" value="Retrovirus-related Pol polyprotein from transposon gypsy-like Protein"/>
    <property type="match status" value="1"/>
</dbReference>
<dbReference type="FunFam" id="3.30.70.270:FF:000115">
    <property type="entry name" value="Polyprotein of retroviral origin, putative"/>
    <property type="match status" value="1"/>
</dbReference>
<evidence type="ECO:0000256" key="2">
    <source>
        <dbReference type="SAM" id="MobiDB-lite"/>
    </source>
</evidence>
<keyword evidence="1" id="KW-0511">Multifunctional enzyme</keyword>
<feature type="compositionally biased region" description="Basic and acidic residues" evidence="2">
    <location>
        <begin position="649"/>
        <end position="666"/>
    </location>
</feature>
<organism evidence="5 6">
    <name type="scientific">Holothuria leucospilota</name>
    <name type="common">Black long sea cucumber</name>
    <name type="synonym">Mertensiothuria leucospilota</name>
    <dbReference type="NCBI Taxonomy" id="206669"/>
    <lineage>
        <taxon>Eukaryota</taxon>
        <taxon>Metazoa</taxon>
        <taxon>Echinodermata</taxon>
        <taxon>Eleutherozoa</taxon>
        <taxon>Echinozoa</taxon>
        <taxon>Holothuroidea</taxon>
        <taxon>Aspidochirotacea</taxon>
        <taxon>Aspidochirotida</taxon>
        <taxon>Holothuriidae</taxon>
        <taxon>Holothuria</taxon>
    </lineage>
</organism>
<dbReference type="FunFam" id="3.10.20.370:FF:000001">
    <property type="entry name" value="Retrovirus-related Pol polyprotein from transposon 17.6-like protein"/>
    <property type="match status" value="1"/>
</dbReference>
<dbReference type="Gene3D" id="1.10.340.70">
    <property type="match status" value="1"/>
</dbReference>
<feature type="region of interest" description="Disordered" evidence="2">
    <location>
        <begin position="705"/>
        <end position="745"/>
    </location>
</feature>
<dbReference type="InterPro" id="IPR041588">
    <property type="entry name" value="Integrase_H2C2"/>
</dbReference>
<name>A0A9Q1HLZ8_HOLLE</name>
<dbReference type="InterPro" id="IPR041577">
    <property type="entry name" value="RT_RNaseH_2"/>
</dbReference>
<dbReference type="GO" id="GO:0015074">
    <property type="term" value="P:DNA integration"/>
    <property type="evidence" value="ECO:0007669"/>
    <property type="project" value="InterPro"/>
</dbReference>
<evidence type="ECO:0000313" key="6">
    <source>
        <dbReference type="Proteomes" id="UP001152320"/>
    </source>
</evidence>
<dbReference type="PROSITE" id="PS50994">
    <property type="entry name" value="INTEGRASE"/>
    <property type="match status" value="1"/>
</dbReference>
<dbReference type="Pfam" id="PF17921">
    <property type="entry name" value="Integrase_H2C2"/>
    <property type="match status" value="1"/>
</dbReference>
<feature type="compositionally biased region" description="Polar residues" evidence="2">
    <location>
        <begin position="341"/>
        <end position="350"/>
    </location>
</feature>
<dbReference type="InterPro" id="IPR038269">
    <property type="entry name" value="SCAN_sf"/>
</dbReference>
<dbReference type="CDD" id="cd09274">
    <property type="entry name" value="RNase_HI_RT_Ty3"/>
    <property type="match status" value="1"/>
</dbReference>
<dbReference type="GO" id="GO:0003676">
    <property type="term" value="F:nucleic acid binding"/>
    <property type="evidence" value="ECO:0007669"/>
    <property type="project" value="InterPro"/>
</dbReference>
<dbReference type="GO" id="GO:0003824">
    <property type="term" value="F:catalytic activity"/>
    <property type="evidence" value="ECO:0007669"/>
    <property type="project" value="UniProtKB-KW"/>
</dbReference>
<dbReference type="Gene3D" id="3.30.420.10">
    <property type="entry name" value="Ribonuclease H-like superfamily/Ribonuclease H"/>
    <property type="match status" value="1"/>
</dbReference>
<gene>
    <name evidence="5" type="ORF">HOLleu_04673</name>
</gene>
<dbReference type="InterPro" id="IPR003309">
    <property type="entry name" value="SCAN_dom"/>
</dbReference>
<protein>
    <recommendedName>
        <fullName evidence="7">Endonuclease</fullName>
    </recommendedName>
</protein>
<dbReference type="EMBL" id="JAIZAY010000001">
    <property type="protein sequence ID" value="KAJ8051195.1"/>
    <property type="molecule type" value="Genomic_DNA"/>
</dbReference>
<evidence type="ECO:0000259" key="3">
    <source>
        <dbReference type="PROSITE" id="PS50878"/>
    </source>
</evidence>
<dbReference type="InterPro" id="IPR001584">
    <property type="entry name" value="Integrase_cat-core"/>
</dbReference>
<proteinExistence type="predicted"/>
<feature type="domain" description="Integrase catalytic" evidence="4">
    <location>
        <begin position="872"/>
        <end position="1030"/>
    </location>
</feature>
<dbReference type="PANTHER" id="PTHR37984">
    <property type="entry name" value="PROTEIN CBG26694"/>
    <property type="match status" value="1"/>
</dbReference>
<feature type="compositionally biased region" description="Basic and acidic residues" evidence="2">
    <location>
        <begin position="721"/>
        <end position="745"/>
    </location>
</feature>
<dbReference type="InterPro" id="IPR050951">
    <property type="entry name" value="Retrovirus_Pol_polyprotein"/>
</dbReference>
<evidence type="ECO:0000259" key="4">
    <source>
        <dbReference type="PROSITE" id="PS50994"/>
    </source>
</evidence>
<evidence type="ECO:0000313" key="5">
    <source>
        <dbReference type="EMBL" id="KAJ8051195.1"/>
    </source>
</evidence>
<dbReference type="SUPFAM" id="SSF53098">
    <property type="entry name" value="Ribonuclease H-like"/>
    <property type="match status" value="1"/>
</dbReference>
<dbReference type="FunFam" id="3.30.420.10:FF:000032">
    <property type="entry name" value="Retrovirus-related Pol polyprotein from transposon 297-like Protein"/>
    <property type="match status" value="1"/>
</dbReference>
<dbReference type="PROSITE" id="PS50878">
    <property type="entry name" value="RT_POL"/>
    <property type="match status" value="1"/>
</dbReference>
<reference evidence="5" key="1">
    <citation type="submission" date="2021-10" db="EMBL/GenBank/DDBJ databases">
        <title>Tropical sea cucumber genome reveals ecological adaptation and Cuvierian tubules defense mechanism.</title>
        <authorList>
            <person name="Chen T."/>
        </authorList>
    </citation>
    <scope>NUCLEOTIDE SEQUENCE</scope>
    <source>
        <strain evidence="5">Nanhai2018</strain>
        <tissue evidence="5">Muscle</tissue>
    </source>
</reference>
<dbReference type="Gene3D" id="1.10.4020.10">
    <property type="entry name" value="DNA breaking-rejoining enzymes"/>
    <property type="match status" value="1"/>
</dbReference>
<sequence>MPINLDKFVASPSVEELDSLKKSENVKVAKHYGIEFQPLMRKDEIKRYVLEYLVDEGVLPSTVLETAITVPTDYTFELKRLEIEMNKEIRLKEMERERKREEREREREEREREREEREREMQKEKEEREMQMQREKEAREHEFRLKQLELGVIKASDPKIGLDAGGFDVSKHVKFVPKFQEDNVEKFFNHFEKLGEQLKWPRDKWSIPIQSNFTGKAQEVYSALSIEDSMDYDKVKKAIFQAYELVPEAYRQKFRKYRKADTQTYVEFAYQKERHFDRWCASKKVSTFDTLRQLVLVEEFKRCVNDDIKTHLEENKTDKLSEVANLADQYALTHKFGKVGQTQNKGQFSRSNKKYGNSSGTTGKSGSQSGSISPTNSGKKQPDSSRQKNDQVSSNKAAFKDISCGFCHKKGHKMANCFTLAKLKETETASNALANAENSSEVVVTLRPNSSDQIKEEYLPFVSGGFISLDWNSAHPPVKIKILRDTGATQSLLLDGVLPLSDSTPTGANVLIQGVECGFISVPLHKINLKSDLVSGSVIVGVRPTLPVKGVSLLLGNDLAGGKVVANAILTDKPCDYNNTEQLEKEFPNLFPACAVTRAMSQKLAMDDNLKHPPSKSEDTVPKSGTSRASCKDDNLKHPLSKNEGMISENKDDKLNHPPSKVEELVPKNGTTLPKEESESEKDSSENIHESEDSWYDLSQSFMTNLNDSQDCESPGPTHSEGVEQEKSKMSDTLHRDQLSVQQQHDEELQPLIAGALTEDESKDVPVCFYFKNNVLMRKWRPPDAPLHEEWRIYHQIVVPRTYRREILNIAHEMPFAGHLGVNKPYHRILNHFYWPKLKSDVAKFCKTCHSCQMVGKPNQNIPAAPLKPIPAFEEPFSRVIIDCVGPLPKSRAGHQYILTIMCASTRFPEAIPLRNIKARTVLQALLKFFTLFGLPKEIQSDQGSNFMSTVFQQMLYELGIDQIKSSAYHPESQGALERFHQRLKNMLKTYCHDNERDWDEGIPFVMFAARESIQESLGFSPFELVFGHTIRGPLKLLKEKWLSDPGEDIHLLDYVSRFKDRLHGACELAQENLRHSQKKMKAWYDKTTVKREFKPGDKVLVFLPVSGQPLQAHFQGPYIIERKVSDTDYVILTPDKRKSKRDIEHDVDVGDATPIKQHPYRVNPRKRQHLRDEVRYMLDHDIIEPSNSEWSSPCILVPKPDGGYGFCTDYRKVNAVTRTDSYPIPRIDDCIDRIGKATYVSKFDLLKGYWEIPLTERARKISAFVTPDGLFQYKVMPFGMKNSPMTFQRLVNNLTSNLENCKVYVDDLIVYSNSWDEHVQHVKALFDKLSKANLTVNFVKSEIACAHVVYLGHVVGQGKVRPIKAKVEGIDKFPAPTDKRQLMRFLGMAGYYRRFCPNFSDIAAPLTKLLKKNEKFDWADNCQTAFESLKKALMSSPVLIAPDFEKQFKLAVDASDNGIGAVLLQADEHGVDHPVCYYSKKFDKHQKNYSTIEKEPLALILDLQHFDVYLGTTSSPITVYTDHNPLTFLSKMKNKNQRLMRLLSSIIHRLALSLFARGTSSYATARCRSTTVPSSTCMHYQPLDQTRQILSKGL</sequence>
<evidence type="ECO:0008006" key="7">
    <source>
        <dbReference type="Google" id="ProtNLM"/>
    </source>
</evidence>
<dbReference type="PANTHER" id="PTHR37984:SF5">
    <property type="entry name" value="PROTEIN NYNRIN-LIKE"/>
    <property type="match status" value="1"/>
</dbReference>
<dbReference type="CDD" id="cd01647">
    <property type="entry name" value="RT_LTR"/>
    <property type="match status" value="1"/>
</dbReference>
<dbReference type="Proteomes" id="UP001152320">
    <property type="component" value="Chromosome 1"/>
</dbReference>
<dbReference type="Gene3D" id="3.10.10.10">
    <property type="entry name" value="HIV Type 1 Reverse Transcriptase, subunit A, domain 1"/>
    <property type="match status" value="1"/>
</dbReference>
<comment type="caution">
    <text evidence="5">The sequence shown here is derived from an EMBL/GenBank/DDBJ whole genome shotgun (WGS) entry which is preliminary data.</text>
</comment>
<dbReference type="SUPFAM" id="SSF47353">
    <property type="entry name" value="Retrovirus capsid dimerization domain-like"/>
    <property type="match status" value="1"/>
</dbReference>